<dbReference type="EMBL" id="JAUEPN010000007">
    <property type="protein sequence ID" value="KAK3292241.1"/>
    <property type="molecule type" value="Genomic_DNA"/>
</dbReference>
<keyword evidence="5" id="KW-0472">Membrane</keyword>
<keyword evidence="8" id="KW-1185">Reference proteome</keyword>
<evidence type="ECO:0000256" key="1">
    <source>
        <dbReference type="ARBA" id="ARBA00022723"/>
    </source>
</evidence>
<gene>
    <name evidence="7" type="ORF">B0H64DRAFT_406067</name>
</gene>
<keyword evidence="1" id="KW-0479">Metal-binding</keyword>
<dbReference type="PANTHER" id="PTHR14155:SF610">
    <property type="entry name" value="OS01G0755700 PROTEIN"/>
    <property type="match status" value="1"/>
</dbReference>
<comment type="caution">
    <text evidence="7">The sequence shown here is derived from an EMBL/GenBank/DDBJ whole genome shotgun (WGS) entry which is preliminary data.</text>
</comment>
<feature type="transmembrane region" description="Helical" evidence="5">
    <location>
        <begin position="20"/>
        <end position="40"/>
    </location>
</feature>
<evidence type="ECO:0000256" key="5">
    <source>
        <dbReference type="SAM" id="Phobius"/>
    </source>
</evidence>
<feature type="domain" description="RING-type" evidence="6">
    <location>
        <begin position="133"/>
        <end position="174"/>
    </location>
</feature>
<sequence length="198" mass="22477">MNNVHPEPPENGNRATPAWVGFVVFGVLVAIMVGFFSLVIMHVGQSCHLVGFNTSNTHSPLSRQTIIRRRVAADRIHFDPESHRQGIRENIIQLAAYPPPGYSAEARQTYKDLRADFDKARVRPNPCSQSAECVICLERFEDKSLVLALPCHHLFHPGCITSWLLDHNTCPICKAHYVPHSVLPSMPLAAFRRWDWRY</sequence>
<dbReference type="InterPro" id="IPR001841">
    <property type="entry name" value="Znf_RING"/>
</dbReference>
<evidence type="ECO:0000256" key="4">
    <source>
        <dbReference type="PROSITE-ProRule" id="PRU00175"/>
    </source>
</evidence>
<reference evidence="7" key="1">
    <citation type="journal article" date="2023" name="Mol. Phylogenet. Evol.">
        <title>Genome-scale phylogeny and comparative genomics of the fungal order Sordariales.</title>
        <authorList>
            <person name="Hensen N."/>
            <person name="Bonometti L."/>
            <person name="Westerberg I."/>
            <person name="Brannstrom I.O."/>
            <person name="Guillou S."/>
            <person name="Cros-Aarteil S."/>
            <person name="Calhoun S."/>
            <person name="Haridas S."/>
            <person name="Kuo A."/>
            <person name="Mondo S."/>
            <person name="Pangilinan J."/>
            <person name="Riley R."/>
            <person name="LaButti K."/>
            <person name="Andreopoulos B."/>
            <person name="Lipzen A."/>
            <person name="Chen C."/>
            <person name="Yan M."/>
            <person name="Daum C."/>
            <person name="Ng V."/>
            <person name="Clum A."/>
            <person name="Steindorff A."/>
            <person name="Ohm R.A."/>
            <person name="Martin F."/>
            <person name="Silar P."/>
            <person name="Natvig D.O."/>
            <person name="Lalanne C."/>
            <person name="Gautier V."/>
            <person name="Ament-Velasquez S.L."/>
            <person name="Kruys A."/>
            <person name="Hutchinson M.I."/>
            <person name="Powell A.J."/>
            <person name="Barry K."/>
            <person name="Miller A.N."/>
            <person name="Grigoriev I.V."/>
            <person name="Debuchy R."/>
            <person name="Gladieux P."/>
            <person name="Hiltunen Thoren M."/>
            <person name="Johannesson H."/>
        </authorList>
    </citation>
    <scope>NUCLEOTIDE SEQUENCE</scope>
    <source>
        <strain evidence="7">CBS 168.71</strain>
    </source>
</reference>
<name>A0AAE0H9D0_9PEZI</name>
<dbReference type="Pfam" id="PF13639">
    <property type="entry name" value="zf-RING_2"/>
    <property type="match status" value="1"/>
</dbReference>
<accession>A0AAE0H9D0</accession>
<keyword evidence="2 4" id="KW-0863">Zinc-finger</keyword>
<dbReference type="PANTHER" id="PTHR14155">
    <property type="entry name" value="RING FINGER DOMAIN-CONTAINING"/>
    <property type="match status" value="1"/>
</dbReference>
<dbReference type="SUPFAM" id="SSF57850">
    <property type="entry name" value="RING/U-box"/>
    <property type="match status" value="1"/>
</dbReference>
<evidence type="ECO:0000256" key="3">
    <source>
        <dbReference type="ARBA" id="ARBA00022833"/>
    </source>
</evidence>
<evidence type="ECO:0000313" key="7">
    <source>
        <dbReference type="EMBL" id="KAK3292241.1"/>
    </source>
</evidence>
<proteinExistence type="predicted"/>
<protein>
    <recommendedName>
        <fullName evidence="6">RING-type domain-containing protein</fullName>
    </recommendedName>
</protein>
<keyword evidence="5" id="KW-0812">Transmembrane</keyword>
<dbReference type="GO" id="GO:0008270">
    <property type="term" value="F:zinc ion binding"/>
    <property type="evidence" value="ECO:0007669"/>
    <property type="project" value="UniProtKB-KW"/>
</dbReference>
<evidence type="ECO:0000256" key="2">
    <source>
        <dbReference type="ARBA" id="ARBA00022771"/>
    </source>
</evidence>
<dbReference type="PROSITE" id="PS50089">
    <property type="entry name" value="ZF_RING_2"/>
    <property type="match status" value="1"/>
</dbReference>
<dbReference type="Proteomes" id="UP001278766">
    <property type="component" value="Unassembled WGS sequence"/>
</dbReference>
<evidence type="ECO:0000259" key="6">
    <source>
        <dbReference type="PROSITE" id="PS50089"/>
    </source>
</evidence>
<dbReference type="GeneID" id="87841429"/>
<reference evidence="7" key="2">
    <citation type="submission" date="2023-06" db="EMBL/GenBank/DDBJ databases">
        <authorList>
            <consortium name="Lawrence Berkeley National Laboratory"/>
            <person name="Haridas S."/>
            <person name="Hensen N."/>
            <person name="Bonometti L."/>
            <person name="Westerberg I."/>
            <person name="Brannstrom I.O."/>
            <person name="Guillou S."/>
            <person name="Cros-Aarteil S."/>
            <person name="Calhoun S."/>
            <person name="Kuo A."/>
            <person name="Mondo S."/>
            <person name="Pangilinan J."/>
            <person name="Riley R."/>
            <person name="Labutti K."/>
            <person name="Andreopoulos B."/>
            <person name="Lipzen A."/>
            <person name="Chen C."/>
            <person name="Yanf M."/>
            <person name="Daum C."/>
            <person name="Ng V."/>
            <person name="Clum A."/>
            <person name="Steindorff A."/>
            <person name="Ohm R."/>
            <person name="Martin F."/>
            <person name="Silar P."/>
            <person name="Natvig D."/>
            <person name="Lalanne C."/>
            <person name="Gautier V."/>
            <person name="Ament-Velasquez S.L."/>
            <person name="Kruys A."/>
            <person name="Hutchinson M.I."/>
            <person name="Powell A.J."/>
            <person name="Barry K."/>
            <person name="Miller A.N."/>
            <person name="Grigoriev I.V."/>
            <person name="Debuchy R."/>
            <person name="Gladieux P."/>
            <person name="Thoren M.H."/>
            <person name="Johannesson H."/>
        </authorList>
    </citation>
    <scope>NUCLEOTIDE SEQUENCE</scope>
    <source>
        <strain evidence="7">CBS 168.71</strain>
    </source>
</reference>
<dbReference type="RefSeq" id="XP_062655755.1">
    <property type="nucleotide sequence ID" value="XM_062804481.1"/>
</dbReference>
<organism evidence="7 8">
    <name type="scientific">Chaetomium fimeti</name>
    <dbReference type="NCBI Taxonomy" id="1854472"/>
    <lineage>
        <taxon>Eukaryota</taxon>
        <taxon>Fungi</taxon>
        <taxon>Dikarya</taxon>
        <taxon>Ascomycota</taxon>
        <taxon>Pezizomycotina</taxon>
        <taxon>Sordariomycetes</taxon>
        <taxon>Sordariomycetidae</taxon>
        <taxon>Sordariales</taxon>
        <taxon>Chaetomiaceae</taxon>
        <taxon>Chaetomium</taxon>
    </lineage>
</organism>
<dbReference type="SMART" id="SM00184">
    <property type="entry name" value="RING"/>
    <property type="match status" value="1"/>
</dbReference>
<dbReference type="CDD" id="cd16454">
    <property type="entry name" value="RING-H2_PA-TM-RING"/>
    <property type="match status" value="1"/>
</dbReference>
<dbReference type="InterPro" id="IPR053238">
    <property type="entry name" value="RING-H2_zinc_finger"/>
</dbReference>
<keyword evidence="5" id="KW-1133">Transmembrane helix</keyword>
<dbReference type="Gene3D" id="3.30.40.10">
    <property type="entry name" value="Zinc/RING finger domain, C3HC4 (zinc finger)"/>
    <property type="match status" value="1"/>
</dbReference>
<keyword evidence="3" id="KW-0862">Zinc</keyword>
<evidence type="ECO:0000313" key="8">
    <source>
        <dbReference type="Proteomes" id="UP001278766"/>
    </source>
</evidence>
<dbReference type="AlphaFoldDB" id="A0AAE0H9D0"/>
<dbReference type="InterPro" id="IPR013083">
    <property type="entry name" value="Znf_RING/FYVE/PHD"/>
</dbReference>